<dbReference type="InterPro" id="IPR010918">
    <property type="entry name" value="PurM-like_C_dom"/>
</dbReference>
<dbReference type="PIRSF" id="PIRSF005303">
    <property type="entry name" value="Thiam_monoph_kin"/>
    <property type="match status" value="1"/>
</dbReference>
<dbReference type="Pfam" id="PF00586">
    <property type="entry name" value="AIRS"/>
    <property type="match status" value="1"/>
</dbReference>
<dbReference type="Gene3D" id="3.30.1330.10">
    <property type="entry name" value="PurM-like, N-terminal domain"/>
    <property type="match status" value="1"/>
</dbReference>
<reference evidence="5 6" key="1">
    <citation type="journal article" date="2013" name="Antonie Van Leeuwenhoek">
        <title>Dongia rigui sp. nov., isolated from freshwater of a large wetland in Korea.</title>
        <authorList>
            <person name="Baik K.S."/>
            <person name="Hwang Y.M."/>
            <person name="Choi J.S."/>
            <person name="Kwon J."/>
            <person name="Seong C.N."/>
        </authorList>
    </citation>
    <scope>NUCLEOTIDE SEQUENCE [LARGE SCALE GENOMIC DNA]</scope>
    <source>
        <strain evidence="5 6">04SU4-P</strain>
    </source>
</reference>
<feature type="binding site" evidence="2">
    <location>
        <position position="45"/>
    </location>
    <ligand>
        <name>Mg(2+)</name>
        <dbReference type="ChEBI" id="CHEBI:18420"/>
        <label>2</label>
    </ligand>
</feature>
<feature type="binding site" evidence="2">
    <location>
        <position position="218"/>
    </location>
    <ligand>
        <name>Mg(2+)</name>
        <dbReference type="ChEBI" id="CHEBI:18420"/>
        <label>5</label>
    </ligand>
</feature>
<feature type="binding site" evidence="2">
    <location>
        <position position="43"/>
    </location>
    <ligand>
        <name>Mg(2+)</name>
        <dbReference type="ChEBI" id="CHEBI:18420"/>
        <label>4</label>
    </ligand>
</feature>
<comment type="function">
    <text evidence="2">Catalyzes the ATP-dependent phosphorylation of thiamine-monophosphate (TMP) to form thiamine-pyrophosphate (TPP), the active form of vitamin B1.</text>
</comment>
<feature type="binding site" evidence="2">
    <location>
        <begin position="120"/>
        <end position="121"/>
    </location>
    <ligand>
        <name>ATP</name>
        <dbReference type="ChEBI" id="CHEBI:30616"/>
    </ligand>
</feature>
<dbReference type="Proteomes" id="UP001271769">
    <property type="component" value="Unassembled WGS sequence"/>
</dbReference>
<dbReference type="GO" id="GO:0009030">
    <property type="term" value="F:thiamine-phosphate kinase activity"/>
    <property type="evidence" value="ECO:0007669"/>
    <property type="project" value="UniProtKB-EC"/>
</dbReference>
<accession>A0ABU5E0H7</accession>
<feature type="binding site" evidence="2">
    <location>
        <position position="73"/>
    </location>
    <ligand>
        <name>Mg(2+)</name>
        <dbReference type="ChEBI" id="CHEBI:18420"/>
        <label>2</label>
    </ligand>
</feature>
<dbReference type="PANTHER" id="PTHR30270">
    <property type="entry name" value="THIAMINE-MONOPHOSPHATE KINASE"/>
    <property type="match status" value="1"/>
</dbReference>
<feature type="binding site" evidence="2">
    <location>
        <position position="121"/>
    </location>
    <ligand>
        <name>Mg(2+)</name>
        <dbReference type="ChEBI" id="CHEBI:18420"/>
        <label>1</label>
    </ligand>
</feature>
<feature type="binding site" evidence="2">
    <location>
        <position position="52"/>
    </location>
    <ligand>
        <name>substrate</name>
    </ligand>
</feature>
<dbReference type="HAMAP" id="MF_02128">
    <property type="entry name" value="TMP_kinase"/>
    <property type="match status" value="1"/>
</dbReference>
<keyword evidence="6" id="KW-1185">Reference proteome</keyword>
<dbReference type="SUPFAM" id="SSF56042">
    <property type="entry name" value="PurM C-terminal domain-like"/>
    <property type="match status" value="1"/>
</dbReference>
<dbReference type="EC" id="2.7.4.16" evidence="2"/>
<comment type="pathway">
    <text evidence="2">Cofactor biosynthesis; thiamine diphosphate biosynthesis; thiamine diphosphate from thiamine phosphate: step 1/1.</text>
</comment>
<keyword evidence="2 5" id="KW-0418">Kinase</keyword>
<keyword evidence="2" id="KW-0547">Nucleotide-binding</keyword>
<dbReference type="CDD" id="cd02194">
    <property type="entry name" value="ThiL"/>
    <property type="match status" value="1"/>
</dbReference>
<proteinExistence type="inferred from homology"/>
<feature type="binding site" evidence="2">
    <location>
        <position position="73"/>
    </location>
    <ligand>
        <name>Mg(2+)</name>
        <dbReference type="ChEBI" id="CHEBI:18420"/>
        <label>3</label>
    </ligand>
</feature>
<evidence type="ECO:0000256" key="1">
    <source>
        <dbReference type="ARBA" id="ARBA00022977"/>
    </source>
</evidence>
<gene>
    <name evidence="2 5" type="primary">thiL</name>
    <name evidence="5" type="ORF">SMD31_14165</name>
</gene>
<dbReference type="RefSeq" id="WP_320501548.1">
    <property type="nucleotide sequence ID" value="NZ_JAXCLX010000002.1"/>
</dbReference>
<feature type="domain" description="PurM-like C-terminal" evidence="4">
    <location>
        <begin position="151"/>
        <end position="309"/>
    </location>
</feature>
<comment type="miscellaneous">
    <text evidence="2">Reaction mechanism of ThiL seems to utilize a direct, inline transfer of the gamma-phosphate of ATP to TMP rather than a phosphorylated enzyme intermediate.</text>
</comment>
<feature type="binding site" evidence="2">
    <location>
        <position position="28"/>
    </location>
    <ligand>
        <name>Mg(2+)</name>
        <dbReference type="ChEBI" id="CHEBI:18420"/>
        <label>4</label>
    </ligand>
</feature>
<dbReference type="InterPro" id="IPR006283">
    <property type="entry name" value="ThiL-like"/>
</dbReference>
<evidence type="ECO:0000259" key="3">
    <source>
        <dbReference type="Pfam" id="PF00586"/>
    </source>
</evidence>
<dbReference type="InterPro" id="IPR036676">
    <property type="entry name" value="PurM-like_C_sf"/>
</dbReference>
<sequence length="326" mass="34099">MLGEFDLIARYFKPLAARMAGAVGLEDDTCTWRPGAGEELVLTADALVAGIHFLPDDPADLIARKMLRVNLSDLAAKGAKPVGYLMTTAFSPDIDEAWVAQFCQGLAADQDEFGIGLMGGDTVATPGPLSLSLTAIGTVPVGRAPRRNGAKPGDIVLVSGSIGDGALGLKVLRHDFLGLEESHRRFLSNRYHLPQPRVDLGRALMESGKVHAMMDVSDGLVADLTHITDASKVAATLRASAVPVSEAAAAILADDMGWLPLILTGGDDYELLLTASAADVPDLLGIAAELDMPLTAIGEIAAGKGVTVVDRDGAALELAQKGFRHF</sequence>
<dbReference type="Pfam" id="PF02769">
    <property type="entry name" value="AIRS_C"/>
    <property type="match status" value="1"/>
</dbReference>
<feature type="binding site" evidence="2">
    <location>
        <position position="217"/>
    </location>
    <ligand>
        <name>ATP</name>
        <dbReference type="ChEBI" id="CHEBI:30616"/>
    </ligand>
</feature>
<dbReference type="EMBL" id="JAXCLX010000002">
    <property type="protein sequence ID" value="MDY0873083.1"/>
    <property type="molecule type" value="Genomic_DNA"/>
</dbReference>
<dbReference type="InterPro" id="IPR016188">
    <property type="entry name" value="PurM-like_N"/>
</dbReference>
<feature type="binding site" evidence="2">
    <location>
        <position position="267"/>
    </location>
    <ligand>
        <name>substrate</name>
    </ligand>
</feature>
<organism evidence="5 6">
    <name type="scientific">Dongia rigui</name>
    <dbReference type="NCBI Taxonomy" id="940149"/>
    <lineage>
        <taxon>Bacteria</taxon>
        <taxon>Pseudomonadati</taxon>
        <taxon>Pseudomonadota</taxon>
        <taxon>Alphaproteobacteria</taxon>
        <taxon>Rhodospirillales</taxon>
        <taxon>Dongiaceae</taxon>
        <taxon>Dongia</taxon>
    </lineage>
</organism>
<feature type="binding site" evidence="2">
    <location>
        <position position="73"/>
    </location>
    <ligand>
        <name>Mg(2+)</name>
        <dbReference type="ChEBI" id="CHEBI:18420"/>
        <label>4</label>
    </ligand>
</feature>
<feature type="binding site" evidence="2">
    <location>
        <position position="28"/>
    </location>
    <ligand>
        <name>Mg(2+)</name>
        <dbReference type="ChEBI" id="CHEBI:18420"/>
        <label>3</label>
    </ligand>
</feature>
<feature type="binding site" evidence="2">
    <location>
        <position position="215"/>
    </location>
    <ligand>
        <name>Mg(2+)</name>
        <dbReference type="ChEBI" id="CHEBI:18420"/>
        <label>3</label>
    </ligand>
</feature>
<comment type="caution">
    <text evidence="5">The sequence shown here is derived from an EMBL/GenBank/DDBJ whole genome shotgun (WGS) entry which is preliminary data.</text>
</comment>
<dbReference type="NCBIfam" id="TIGR01379">
    <property type="entry name" value="thiL"/>
    <property type="match status" value="1"/>
</dbReference>
<evidence type="ECO:0000313" key="6">
    <source>
        <dbReference type="Proteomes" id="UP001271769"/>
    </source>
</evidence>
<dbReference type="PANTHER" id="PTHR30270:SF0">
    <property type="entry name" value="THIAMINE-MONOPHOSPHATE KINASE"/>
    <property type="match status" value="1"/>
</dbReference>
<feature type="binding site" evidence="2">
    <location>
        <position position="147"/>
    </location>
    <ligand>
        <name>ATP</name>
        <dbReference type="ChEBI" id="CHEBI:30616"/>
    </ligand>
</feature>
<feature type="binding site" evidence="2">
    <location>
        <position position="45"/>
    </location>
    <ligand>
        <name>Mg(2+)</name>
        <dbReference type="ChEBI" id="CHEBI:18420"/>
        <label>1</label>
    </ligand>
</feature>
<feature type="binding site" evidence="2">
    <location>
        <position position="323"/>
    </location>
    <ligand>
        <name>substrate</name>
    </ligand>
</feature>
<feature type="domain" description="PurM-like N-terminal" evidence="3">
    <location>
        <begin position="27"/>
        <end position="139"/>
    </location>
</feature>
<comment type="similarity">
    <text evidence="2">Belongs to the thiamine-monophosphate kinase family.</text>
</comment>
<evidence type="ECO:0000313" key="5">
    <source>
        <dbReference type="EMBL" id="MDY0873083.1"/>
    </source>
</evidence>
<comment type="caution">
    <text evidence="2">Lacks conserved residue(s) required for the propagation of feature annotation.</text>
</comment>
<dbReference type="Gene3D" id="3.90.650.10">
    <property type="entry name" value="PurM-like C-terminal domain"/>
    <property type="match status" value="1"/>
</dbReference>
<keyword evidence="2" id="KW-0460">Magnesium</keyword>
<evidence type="ECO:0000256" key="2">
    <source>
        <dbReference type="HAMAP-Rule" id="MF_02128"/>
    </source>
</evidence>
<comment type="catalytic activity">
    <reaction evidence="2">
        <text>thiamine phosphate + ATP = thiamine diphosphate + ADP</text>
        <dbReference type="Rhea" id="RHEA:15913"/>
        <dbReference type="ChEBI" id="CHEBI:30616"/>
        <dbReference type="ChEBI" id="CHEBI:37575"/>
        <dbReference type="ChEBI" id="CHEBI:58937"/>
        <dbReference type="ChEBI" id="CHEBI:456216"/>
        <dbReference type="EC" id="2.7.4.16"/>
    </reaction>
</comment>
<keyword evidence="2" id="KW-0479">Metal-binding</keyword>
<name>A0ABU5E0H7_9PROT</name>
<keyword evidence="2" id="KW-0067">ATP-binding</keyword>
<dbReference type="InterPro" id="IPR036921">
    <property type="entry name" value="PurM-like_N_sf"/>
</dbReference>
<protein>
    <recommendedName>
        <fullName evidence="2">Thiamine-monophosphate kinase</fullName>
        <shortName evidence="2">TMP kinase</shortName>
        <shortName evidence="2">Thiamine-phosphate kinase</shortName>
        <ecNumber evidence="2">2.7.4.16</ecNumber>
    </recommendedName>
</protein>
<keyword evidence="1 2" id="KW-0784">Thiamine biosynthesis</keyword>
<dbReference type="SUPFAM" id="SSF55326">
    <property type="entry name" value="PurM N-terminal domain-like"/>
    <property type="match status" value="1"/>
</dbReference>
<keyword evidence="2 5" id="KW-0808">Transferase</keyword>
<evidence type="ECO:0000259" key="4">
    <source>
        <dbReference type="Pfam" id="PF02769"/>
    </source>
</evidence>